<dbReference type="EMBL" id="KB740970">
    <property type="protein sequence ID" value="ENN76655.1"/>
    <property type="molecule type" value="Genomic_DNA"/>
</dbReference>
<feature type="non-terminal residue" evidence="1">
    <location>
        <position position="1"/>
    </location>
</feature>
<gene>
    <name evidence="1" type="ORF">YQE_06834</name>
</gene>
<reference evidence="1" key="1">
    <citation type="journal article" date="2013" name="Genome Biol.">
        <title>Draft genome of the mountain pine beetle, Dendroctonus ponderosae Hopkins, a major forest pest.</title>
        <authorList>
            <person name="Keeling C.I."/>
            <person name="Yuen M.M."/>
            <person name="Liao N.Y."/>
            <person name="Docking T.R."/>
            <person name="Chan S.K."/>
            <person name="Taylor G.A."/>
            <person name="Palmquist D.L."/>
            <person name="Jackman S.D."/>
            <person name="Nguyen A."/>
            <person name="Li M."/>
            <person name="Henderson H."/>
            <person name="Janes J.K."/>
            <person name="Zhao Y."/>
            <person name="Pandoh P."/>
            <person name="Moore R."/>
            <person name="Sperling F.A."/>
            <person name="Huber D.P."/>
            <person name="Birol I."/>
            <person name="Jones S.J."/>
            <person name="Bohlmann J."/>
        </authorList>
    </citation>
    <scope>NUCLEOTIDE SEQUENCE</scope>
</reference>
<evidence type="ECO:0000313" key="1">
    <source>
        <dbReference type="EMBL" id="ENN76655.1"/>
    </source>
</evidence>
<organism evidence="1">
    <name type="scientific">Dendroctonus ponderosae</name>
    <name type="common">Mountain pine beetle</name>
    <dbReference type="NCBI Taxonomy" id="77166"/>
    <lineage>
        <taxon>Eukaryota</taxon>
        <taxon>Metazoa</taxon>
        <taxon>Ecdysozoa</taxon>
        <taxon>Arthropoda</taxon>
        <taxon>Hexapoda</taxon>
        <taxon>Insecta</taxon>
        <taxon>Pterygota</taxon>
        <taxon>Neoptera</taxon>
        <taxon>Endopterygota</taxon>
        <taxon>Coleoptera</taxon>
        <taxon>Polyphaga</taxon>
        <taxon>Cucujiformia</taxon>
        <taxon>Curculionidae</taxon>
        <taxon>Scolytinae</taxon>
        <taxon>Dendroctonus</taxon>
    </lineage>
</organism>
<name>N6U4Y5_DENPD</name>
<dbReference type="AlphaFoldDB" id="N6U4Y5"/>
<sequence>MYCFDDTSRKFVVFPKRNINVGITPFARSVFRKKAKIRTGFSVYLPGLLKIRVDRTSKRPPNYLVGYIRA</sequence>
<proteinExistence type="predicted"/>
<accession>N6U4Y5</accession>
<protein>
    <submittedName>
        <fullName evidence="1">Uncharacterized protein</fullName>
    </submittedName>
</protein>
<dbReference type="HOGENOM" id="CLU_2760409_0_0_1"/>